<sequence length="108" mass="11852">MFWGDDEANGRTMQTAKLLLASLTQRPPYVCHGGSVRSRSIGPLPRATSTEPTLLSDVQLGSIRRPYVLRAAAFGLSGLKPLSMLLNDKVRMAHWKMGSLLVIMQASR</sequence>
<proteinExistence type="predicted"/>
<dbReference type="WBParaSite" id="PSAMB.scaffold4298size15064.g23956.t1">
    <property type="protein sequence ID" value="PSAMB.scaffold4298size15064.g23956.t1"/>
    <property type="gene ID" value="PSAMB.scaffold4298size15064.g23956"/>
</dbReference>
<accession>A0A914WJF4</accession>
<dbReference type="Proteomes" id="UP000887566">
    <property type="component" value="Unplaced"/>
</dbReference>
<reference evidence="2" key="1">
    <citation type="submission" date="2022-11" db="UniProtKB">
        <authorList>
            <consortium name="WormBaseParasite"/>
        </authorList>
    </citation>
    <scope>IDENTIFICATION</scope>
</reference>
<name>A0A914WJF4_9BILA</name>
<evidence type="ECO:0000313" key="2">
    <source>
        <dbReference type="WBParaSite" id="PSAMB.scaffold4298size15064.g23956.t1"/>
    </source>
</evidence>
<keyword evidence="1" id="KW-1185">Reference proteome</keyword>
<protein>
    <submittedName>
        <fullName evidence="2">Uncharacterized protein</fullName>
    </submittedName>
</protein>
<organism evidence="1 2">
    <name type="scientific">Plectus sambesii</name>
    <dbReference type="NCBI Taxonomy" id="2011161"/>
    <lineage>
        <taxon>Eukaryota</taxon>
        <taxon>Metazoa</taxon>
        <taxon>Ecdysozoa</taxon>
        <taxon>Nematoda</taxon>
        <taxon>Chromadorea</taxon>
        <taxon>Plectida</taxon>
        <taxon>Plectina</taxon>
        <taxon>Plectoidea</taxon>
        <taxon>Plectidae</taxon>
        <taxon>Plectus</taxon>
    </lineage>
</organism>
<dbReference type="AlphaFoldDB" id="A0A914WJF4"/>
<evidence type="ECO:0000313" key="1">
    <source>
        <dbReference type="Proteomes" id="UP000887566"/>
    </source>
</evidence>